<dbReference type="EMBL" id="JANBUH010000924">
    <property type="protein sequence ID" value="KAJ2748938.1"/>
    <property type="molecule type" value="Genomic_DNA"/>
</dbReference>
<feature type="region of interest" description="Disordered" evidence="1">
    <location>
        <begin position="503"/>
        <end position="533"/>
    </location>
</feature>
<reference evidence="2" key="1">
    <citation type="submission" date="2022-07" db="EMBL/GenBank/DDBJ databases">
        <title>Phylogenomic reconstructions and comparative analyses of Kickxellomycotina fungi.</title>
        <authorList>
            <person name="Reynolds N.K."/>
            <person name="Stajich J.E."/>
            <person name="Barry K."/>
            <person name="Grigoriev I.V."/>
            <person name="Crous P."/>
            <person name="Smith M.E."/>
        </authorList>
    </citation>
    <scope>NUCLEOTIDE SEQUENCE</scope>
    <source>
        <strain evidence="2">BCRC 34297</strain>
    </source>
</reference>
<dbReference type="AlphaFoldDB" id="A0A9W8GQC5"/>
<dbReference type="OrthoDB" id="2123952at2759"/>
<dbReference type="Proteomes" id="UP001140011">
    <property type="component" value="Unassembled WGS sequence"/>
</dbReference>
<gene>
    <name evidence="2" type="ORF">GGI19_005902</name>
</gene>
<feature type="compositionally biased region" description="Polar residues" evidence="1">
    <location>
        <begin position="730"/>
        <end position="740"/>
    </location>
</feature>
<name>A0A9W8GQC5_9FUNG</name>
<evidence type="ECO:0000313" key="2">
    <source>
        <dbReference type="EMBL" id="KAJ2748938.1"/>
    </source>
</evidence>
<evidence type="ECO:0000313" key="3">
    <source>
        <dbReference type="Proteomes" id="UP001140011"/>
    </source>
</evidence>
<accession>A0A9W8GQC5</accession>
<feature type="region of interest" description="Disordered" evidence="1">
    <location>
        <begin position="261"/>
        <end position="291"/>
    </location>
</feature>
<evidence type="ECO:0000256" key="1">
    <source>
        <dbReference type="SAM" id="MobiDB-lite"/>
    </source>
</evidence>
<comment type="caution">
    <text evidence="2">The sequence shown here is derived from an EMBL/GenBank/DDBJ whole genome shotgun (WGS) entry which is preliminary data.</text>
</comment>
<protein>
    <submittedName>
        <fullName evidence="2">Uncharacterized protein</fullName>
    </submittedName>
</protein>
<feature type="compositionally biased region" description="Low complexity" evidence="1">
    <location>
        <begin position="702"/>
        <end position="714"/>
    </location>
</feature>
<proteinExistence type="predicted"/>
<keyword evidence="3" id="KW-1185">Reference proteome</keyword>
<sequence>MASKRGDKGPWPYSIPAEFFENEDCQLAPVVNYPVHTGIVCSVDTYCGGPIKSSNKGSLFTQISLSNIQIISASDIGRIQQTLAAFPSRHHHTIAIMASKPRVAAVFWPTANFLYGDADNCVRITVGNALINPGDPWVYTEFDGHQAGKELANTWNSPTDLSAIYALNLSGAVLDISVSEFHPYIVVSSSDGSVLIQNILGFDNSSRRAPMFRKIYSLLWYPYLKQSALDDDDDDEDEVVVDASADVGADEERLVCLGRTPIQPRPMIPRGGSGSGNKAKRDDEDDDEGNQVQWYSSDMRALLAPRHRMYIQALGAIHTSLNISGIKPGDECIVGYWLLWISKTAAGESQARSTTADLYPHYPYAMPLHLLHQQGANARYSSAPTNAESPYLQAAYQQQTQFKQPRPATAIPPHLCNVSNIGGSSMSPLGSPQLAYMYGSLPTDMGASLGSFNSMQSDATDLASPGSAVGGDPMSLVTMPSSLYDVQIPGSPAAQQQQSAMAFAGPRGGGSGAKNSGNGMSPAPSPLTSATAGFGLPTQFPVPGKQNGVGEGTPVTDSILEAGRARTFVAANHKRTMTDESSDSISNVPLIERSTFSGSYEAEGGYPNSAMSVDYNPQQQQQYQQYQQQQQQEHYYSLPSDFGTLIPSVENGDGSVLACNSQAYIDLISSYGLSQDPTTVAAASAANYSMLLDSKLGGWESQHQLQQPQQQQQPSSGLMSGIAPELTVYPPSQSQHQEPP</sequence>
<feature type="region of interest" description="Disordered" evidence="1">
    <location>
        <begin position="699"/>
        <end position="740"/>
    </location>
</feature>
<organism evidence="2 3">
    <name type="scientific">Coemansia pectinata</name>
    <dbReference type="NCBI Taxonomy" id="1052879"/>
    <lineage>
        <taxon>Eukaryota</taxon>
        <taxon>Fungi</taxon>
        <taxon>Fungi incertae sedis</taxon>
        <taxon>Zoopagomycota</taxon>
        <taxon>Kickxellomycotina</taxon>
        <taxon>Kickxellomycetes</taxon>
        <taxon>Kickxellales</taxon>
        <taxon>Kickxellaceae</taxon>
        <taxon>Coemansia</taxon>
    </lineage>
</organism>